<dbReference type="Pfam" id="PF02321">
    <property type="entry name" value="OEP"/>
    <property type="match status" value="2"/>
</dbReference>
<comment type="subcellular location">
    <subcellularLocation>
        <location evidence="1">Cell outer membrane</location>
    </subcellularLocation>
</comment>
<evidence type="ECO:0000256" key="3">
    <source>
        <dbReference type="ARBA" id="ARBA00022448"/>
    </source>
</evidence>
<evidence type="ECO:0000256" key="2">
    <source>
        <dbReference type="ARBA" id="ARBA00007613"/>
    </source>
</evidence>
<evidence type="ECO:0000256" key="6">
    <source>
        <dbReference type="ARBA" id="ARBA00023136"/>
    </source>
</evidence>
<organism evidence="11 12">
    <name type="scientific">Limimonas halophila</name>
    <dbReference type="NCBI Taxonomy" id="1082479"/>
    <lineage>
        <taxon>Bacteria</taxon>
        <taxon>Pseudomonadati</taxon>
        <taxon>Pseudomonadota</taxon>
        <taxon>Alphaproteobacteria</taxon>
        <taxon>Rhodospirillales</taxon>
        <taxon>Rhodovibrionaceae</taxon>
        <taxon>Limimonas</taxon>
    </lineage>
</organism>
<dbReference type="Proteomes" id="UP000199415">
    <property type="component" value="Unassembled WGS sequence"/>
</dbReference>
<evidence type="ECO:0000256" key="5">
    <source>
        <dbReference type="ARBA" id="ARBA00022692"/>
    </source>
</evidence>
<proteinExistence type="inferred from homology"/>
<evidence type="ECO:0000256" key="1">
    <source>
        <dbReference type="ARBA" id="ARBA00004442"/>
    </source>
</evidence>
<keyword evidence="4" id="KW-1134">Transmembrane beta strand</keyword>
<dbReference type="PANTHER" id="PTHR30026">
    <property type="entry name" value="OUTER MEMBRANE PROTEIN TOLC"/>
    <property type="match status" value="1"/>
</dbReference>
<keyword evidence="3" id="KW-0813">Transport</keyword>
<accession>A0A1G7SA61</accession>
<keyword evidence="10" id="KW-0732">Signal</keyword>
<feature type="coiled-coil region" evidence="8">
    <location>
        <begin position="120"/>
        <end position="179"/>
    </location>
</feature>
<keyword evidence="5" id="KW-0812">Transmembrane</keyword>
<keyword evidence="6" id="KW-0472">Membrane</keyword>
<dbReference type="GO" id="GO:0015562">
    <property type="term" value="F:efflux transmembrane transporter activity"/>
    <property type="evidence" value="ECO:0007669"/>
    <property type="project" value="InterPro"/>
</dbReference>
<dbReference type="InterPro" id="IPR051906">
    <property type="entry name" value="TolC-like"/>
</dbReference>
<evidence type="ECO:0000313" key="12">
    <source>
        <dbReference type="Proteomes" id="UP000199415"/>
    </source>
</evidence>
<gene>
    <name evidence="11" type="ORF">SAMN05216241_106176</name>
</gene>
<name>A0A1G7SA61_9PROT</name>
<protein>
    <submittedName>
        <fullName evidence="11">Outer membrane protein</fullName>
    </submittedName>
</protein>
<dbReference type="GO" id="GO:0009279">
    <property type="term" value="C:cell outer membrane"/>
    <property type="evidence" value="ECO:0007669"/>
    <property type="project" value="UniProtKB-SubCell"/>
</dbReference>
<dbReference type="SUPFAM" id="SSF56954">
    <property type="entry name" value="Outer membrane efflux proteins (OEP)"/>
    <property type="match status" value="1"/>
</dbReference>
<evidence type="ECO:0000256" key="7">
    <source>
        <dbReference type="ARBA" id="ARBA00023237"/>
    </source>
</evidence>
<dbReference type="NCBIfam" id="TIGR01844">
    <property type="entry name" value="type_I_sec_TolC"/>
    <property type="match status" value="1"/>
</dbReference>
<feature type="signal peptide" evidence="10">
    <location>
        <begin position="1"/>
        <end position="24"/>
    </location>
</feature>
<evidence type="ECO:0000256" key="8">
    <source>
        <dbReference type="SAM" id="Coils"/>
    </source>
</evidence>
<evidence type="ECO:0000256" key="4">
    <source>
        <dbReference type="ARBA" id="ARBA00022452"/>
    </source>
</evidence>
<reference evidence="11 12" key="1">
    <citation type="submission" date="2016-10" db="EMBL/GenBank/DDBJ databases">
        <authorList>
            <person name="de Groot N.N."/>
        </authorList>
    </citation>
    <scope>NUCLEOTIDE SEQUENCE [LARGE SCALE GENOMIC DNA]</scope>
    <source>
        <strain evidence="11 12">DSM 25584</strain>
    </source>
</reference>
<dbReference type="EMBL" id="FNCE01000006">
    <property type="protein sequence ID" value="SDG19824.1"/>
    <property type="molecule type" value="Genomic_DNA"/>
</dbReference>
<evidence type="ECO:0000256" key="9">
    <source>
        <dbReference type="SAM" id="MobiDB-lite"/>
    </source>
</evidence>
<dbReference type="GO" id="GO:0015288">
    <property type="term" value="F:porin activity"/>
    <property type="evidence" value="ECO:0007669"/>
    <property type="project" value="TreeGrafter"/>
</dbReference>
<dbReference type="InterPro" id="IPR010130">
    <property type="entry name" value="T1SS_OMP_TolC"/>
</dbReference>
<dbReference type="GO" id="GO:1990281">
    <property type="term" value="C:efflux pump complex"/>
    <property type="evidence" value="ECO:0007669"/>
    <property type="project" value="TreeGrafter"/>
</dbReference>
<comment type="similarity">
    <text evidence="2">Belongs to the outer membrane factor (OMF) (TC 1.B.17) family.</text>
</comment>
<evidence type="ECO:0000256" key="10">
    <source>
        <dbReference type="SAM" id="SignalP"/>
    </source>
</evidence>
<feature type="compositionally biased region" description="Low complexity" evidence="9">
    <location>
        <begin position="241"/>
        <end position="265"/>
    </location>
</feature>
<feature type="chain" id="PRO_5011678164" evidence="10">
    <location>
        <begin position="25"/>
        <end position="473"/>
    </location>
</feature>
<sequence length="473" mass="52441">MHMRPAHFALALGAIAAAAPTAAAAESIQDALGQTYRTNPDIQAARARVRQTNERVPQAYGNWKPSVSVSASTGIENQEEDQVSGLTGTATTTNETLTPDTATLQVQQPLYRGGSNFAQLNRAKRRVAAERNRMDATTQQTLLRGARAYLDVWRDQQLLEFSQGNVEALKDLLDAARKRFDRGVNTRTDVVQARSRLAGGRRQLENFRGQLRQSRAVYREVVGTRPENLEYPELIEQLPQSRSEAASMAAESSPSVQAAEQSARAAEQDIRQTAGQLLPTVSIQGNASRRTDTDQSIPRTRRASVTINVQVPLYQQGIVTSQVRQAKQTANERQLTAMSTTRQAKQRARSAWAQLEAARQRVETARVEVDTAQETLEGLREENRVGTRTVQDVLDGQRDLFQAKIALARARRDLALARFRLLESVGQLTPSRLELGVESYNPAPAYGEVRDEWWSLTAPETDVEIPAVFPFND</sequence>
<feature type="coiled-coil region" evidence="8">
    <location>
        <begin position="355"/>
        <end position="382"/>
    </location>
</feature>
<dbReference type="STRING" id="1082479.SAMN05216241_106176"/>
<dbReference type="Gene3D" id="1.20.1600.10">
    <property type="entry name" value="Outer membrane efflux proteins (OEP)"/>
    <property type="match status" value="1"/>
</dbReference>
<dbReference type="PANTHER" id="PTHR30026:SF22">
    <property type="entry name" value="OUTER MEMBRANE EFFLUX PROTEIN"/>
    <property type="match status" value="1"/>
</dbReference>
<keyword evidence="7" id="KW-0998">Cell outer membrane</keyword>
<keyword evidence="12" id="KW-1185">Reference proteome</keyword>
<dbReference type="InterPro" id="IPR003423">
    <property type="entry name" value="OMP_efflux"/>
</dbReference>
<feature type="region of interest" description="Disordered" evidence="9">
    <location>
        <begin position="240"/>
        <end position="267"/>
    </location>
</feature>
<keyword evidence="8" id="KW-0175">Coiled coil</keyword>
<dbReference type="AlphaFoldDB" id="A0A1G7SA61"/>
<evidence type="ECO:0000313" key="11">
    <source>
        <dbReference type="EMBL" id="SDG19824.1"/>
    </source>
</evidence>